<organism evidence="1 2">
    <name type="scientific">Flagellimonas allohymeniacidonis</name>
    <dbReference type="NCBI Taxonomy" id="2517819"/>
    <lineage>
        <taxon>Bacteria</taxon>
        <taxon>Pseudomonadati</taxon>
        <taxon>Bacteroidota</taxon>
        <taxon>Flavobacteriia</taxon>
        <taxon>Flavobacteriales</taxon>
        <taxon>Flavobacteriaceae</taxon>
        <taxon>Flagellimonas</taxon>
    </lineage>
</organism>
<dbReference type="AlphaFoldDB" id="A0A4Q8QFL3"/>
<dbReference type="Proteomes" id="UP000291981">
    <property type="component" value="Unassembled WGS sequence"/>
</dbReference>
<gene>
    <name evidence="1" type="ORF">EW142_10475</name>
</gene>
<comment type="caution">
    <text evidence="1">The sequence shown here is derived from an EMBL/GenBank/DDBJ whole genome shotgun (WGS) entry which is preliminary data.</text>
</comment>
<name>A0A4Q8QFL3_9FLAO</name>
<dbReference type="EMBL" id="SGIU01000002">
    <property type="protein sequence ID" value="TAI47109.1"/>
    <property type="molecule type" value="Genomic_DNA"/>
</dbReference>
<dbReference type="RefSeq" id="WP_130613625.1">
    <property type="nucleotide sequence ID" value="NZ_SGIU01000002.1"/>
</dbReference>
<evidence type="ECO:0000313" key="1">
    <source>
        <dbReference type="EMBL" id="TAI47109.1"/>
    </source>
</evidence>
<dbReference type="OrthoDB" id="1118734at2"/>
<sequence>MGGAEQLTYSSLFTLFFTLTFVCLHGQDFKDDHSDSWYIVVNDSQLNERWSIPTIGIIRYHDVFENREFSFISSGLRYSTQKNSSFTLGVAYLNAETHEQPLIDTASSQIWLFESFTIKHPLVRGLIDQRFRLESRWIQNSTEDFFTNRIRYRIQYIRPIYKKTFLRMFNELFVNLDESFFNQNRFYVGFGQKLSKTFTFDMGYLKNHFPNENRDVLRMCLTITSDFKKKDLAYVESPDIK</sequence>
<accession>A0A4Q8QFL3</accession>
<reference evidence="1 2" key="1">
    <citation type="submission" date="2019-02" db="EMBL/GenBank/DDBJ databases">
        <title>Draft genome sequence of Muricauda sp. 176CP4-71.</title>
        <authorList>
            <person name="Park J.-S."/>
        </authorList>
    </citation>
    <scope>NUCLEOTIDE SEQUENCE [LARGE SCALE GENOMIC DNA]</scope>
    <source>
        <strain evidence="1 2">176CP4-71</strain>
    </source>
</reference>
<dbReference type="InterPro" id="IPR019619">
    <property type="entry name" value="DUF2490"/>
</dbReference>
<keyword evidence="2" id="KW-1185">Reference proteome</keyword>
<protein>
    <submittedName>
        <fullName evidence="1">DUF2490 domain-containing protein</fullName>
    </submittedName>
</protein>
<evidence type="ECO:0000313" key="2">
    <source>
        <dbReference type="Proteomes" id="UP000291981"/>
    </source>
</evidence>
<dbReference type="Pfam" id="PF10677">
    <property type="entry name" value="DUF2490"/>
    <property type="match status" value="1"/>
</dbReference>
<proteinExistence type="predicted"/>